<gene>
    <name evidence="2" type="ORF">ACBT_1970</name>
    <name evidence="3" type="ORF">FE247_03130</name>
</gene>
<evidence type="ECO:0000313" key="4">
    <source>
        <dbReference type="Proteomes" id="UP000305417"/>
    </source>
</evidence>
<evidence type="ECO:0000313" key="5">
    <source>
        <dbReference type="Proteomes" id="UP000509513"/>
    </source>
</evidence>
<dbReference type="Proteomes" id="UP000509513">
    <property type="component" value="Chromosome"/>
</dbReference>
<dbReference type="Pfam" id="PF17680">
    <property type="entry name" value="FlgO"/>
    <property type="match status" value="1"/>
</dbReference>
<reference evidence="2 5" key="2">
    <citation type="submission" date="2020-05" db="EMBL/GenBank/DDBJ databases">
        <title>Complete genome sequencing of Campylobacter and Arcobacter type strains.</title>
        <authorList>
            <person name="Miller W.G."/>
            <person name="Yee E."/>
        </authorList>
    </citation>
    <scope>NUCLEOTIDE SEQUENCE [LARGE SCALE GENOMIC DNA]</scope>
    <source>
        <strain evidence="2 5">LMG 21996</strain>
    </source>
</reference>
<dbReference type="PROSITE" id="PS51257">
    <property type="entry name" value="PROKAR_LIPOPROTEIN"/>
    <property type="match status" value="1"/>
</dbReference>
<reference evidence="3 4" key="1">
    <citation type="submission" date="2019-05" db="EMBL/GenBank/DDBJ databases">
        <title>Arcobacter cibarius and Arcobacter thereius providing challenges in identification an antibiotic susceptibility and Quinolone resistance.</title>
        <authorList>
            <person name="Busch A."/>
            <person name="Hanel I."/>
            <person name="Hotzel H."/>
            <person name="Tomaso H."/>
        </authorList>
    </citation>
    <scope>NUCLEOTIDE SEQUENCE [LARGE SCALE GENOMIC DNA]</scope>
    <source>
        <strain evidence="3 4">16CS0831-2</strain>
    </source>
</reference>
<organism evidence="2 5">
    <name type="scientific">Aliarcobacter cibarius</name>
    <dbReference type="NCBI Taxonomy" id="255507"/>
    <lineage>
        <taxon>Bacteria</taxon>
        <taxon>Pseudomonadati</taxon>
        <taxon>Campylobacterota</taxon>
        <taxon>Epsilonproteobacteria</taxon>
        <taxon>Campylobacterales</taxon>
        <taxon>Arcobacteraceae</taxon>
        <taxon>Aliarcobacter</taxon>
    </lineage>
</organism>
<dbReference type="Proteomes" id="UP000305417">
    <property type="component" value="Unassembled WGS sequence"/>
</dbReference>
<evidence type="ECO:0000313" key="2">
    <source>
        <dbReference type="EMBL" id="QKJ27864.1"/>
    </source>
</evidence>
<dbReference type="KEGG" id="acib:ACBT_1970"/>
<dbReference type="STRING" id="1442598.GCA_000522465_00415"/>
<sequence length="224" mass="25066">MFRNISKTAILSSLVVLILSGCSYKYRSANTSDATSNSNLNKEYNKVKDARDHLDIADDMQKYVTSQTTLESTIASLSTQLMQNQKINTDKPVLITSFVRLDQLKETSEFGRVLGESLINELSNRGFNVIEYRGQMAVSINDKGEYFISRKPHEIKSSVPNTYVVVGTYSRQPGKVILNARIIDNISGKIITSARATYLHNLANDCTLFKDCAPARTVKIIKEK</sequence>
<dbReference type="InterPro" id="IPR014549">
    <property type="entry name" value="FlgO"/>
</dbReference>
<protein>
    <recommendedName>
        <fullName evidence="1">FlgO domain-containing protein</fullName>
    </recommendedName>
</protein>
<name>A0A5J6RIY8_9BACT</name>
<dbReference type="EMBL" id="VBUC01000005">
    <property type="protein sequence ID" value="TLT00838.1"/>
    <property type="molecule type" value="Genomic_DNA"/>
</dbReference>
<dbReference type="PIRSF" id="PIRSF028688">
    <property type="entry name" value="UCP_imp_028688"/>
    <property type="match status" value="1"/>
</dbReference>
<feature type="domain" description="FlgO" evidence="1">
    <location>
        <begin position="77"/>
        <end position="200"/>
    </location>
</feature>
<dbReference type="RefSeq" id="WP_024774584.1">
    <property type="nucleotide sequence ID" value="NZ_CP043857.1"/>
</dbReference>
<accession>A0A5J6RIY8</accession>
<dbReference type="AlphaFoldDB" id="A0A5J6RIY8"/>
<dbReference type="InterPro" id="IPR041215">
    <property type="entry name" value="FlgO_dom"/>
</dbReference>
<dbReference type="EMBL" id="CP054051">
    <property type="protein sequence ID" value="QKJ27864.1"/>
    <property type="molecule type" value="Genomic_DNA"/>
</dbReference>
<evidence type="ECO:0000313" key="3">
    <source>
        <dbReference type="EMBL" id="TLT00838.1"/>
    </source>
</evidence>
<keyword evidence="4" id="KW-1185">Reference proteome</keyword>
<dbReference type="OrthoDB" id="5343176at2"/>
<evidence type="ECO:0000259" key="1">
    <source>
        <dbReference type="Pfam" id="PF17680"/>
    </source>
</evidence>
<proteinExistence type="predicted"/>